<dbReference type="AlphaFoldDB" id="A0A9N9LU09"/>
<evidence type="ECO:0000313" key="2">
    <source>
        <dbReference type="EMBL" id="CAG8981230.1"/>
    </source>
</evidence>
<keyword evidence="3" id="KW-1185">Reference proteome</keyword>
<evidence type="ECO:0000313" key="3">
    <source>
        <dbReference type="Proteomes" id="UP000701801"/>
    </source>
</evidence>
<comment type="caution">
    <text evidence="2">The sequence shown here is derived from an EMBL/GenBank/DDBJ whole genome shotgun (WGS) entry which is preliminary data.</text>
</comment>
<feature type="region of interest" description="Disordered" evidence="1">
    <location>
        <begin position="45"/>
        <end position="69"/>
    </location>
</feature>
<gene>
    <name evidence="2" type="ORF">HYALB_00003828</name>
</gene>
<organism evidence="2 3">
    <name type="scientific">Hymenoscyphus albidus</name>
    <dbReference type="NCBI Taxonomy" id="595503"/>
    <lineage>
        <taxon>Eukaryota</taxon>
        <taxon>Fungi</taxon>
        <taxon>Dikarya</taxon>
        <taxon>Ascomycota</taxon>
        <taxon>Pezizomycotina</taxon>
        <taxon>Leotiomycetes</taxon>
        <taxon>Helotiales</taxon>
        <taxon>Helotiaceae</taxon>
        <taxon>Hymenoscyphus</taxon>
    </lineage>
</organism>
<evidence type="ECO:0000256" key="1">
    <source>
        <dbReference type="SAM" id="MobiDB-lite"/>
    </source>
</evidence>
<dbReference type="Proteomes" id="UP000701801">
    <property type="component" value="Unassembled WGS sequence"/>
</dbReference>
<reference evidence="2" key="1">
    <citation type="submission" date="2021-07" db="EMBL/GenBank/DDBJ databases">
        <authorList>
            <person name="Durling M."/>
        </authorList>
    </citation>
    <scope>NUCLEOTIDE SEQUENCE</scope>
</reference>
<dbReference type="EMBL" id="CAJVRM010000462">
    <property type="protein sequence ID" value="CAG8981230.1"/>
    <property type="molecule type" value="Genomic_DNA"/>
</dbReference>
<sequence length="260" mass="29790">MTINSYAIAAQANMFIAMENSCEPWMLLSLMSRCMKTYPLMDDNHGQPAAQQGEGWQRSDVRPQPKKRPSRQLLPFYSIAMLSPAIIMAGGSLKNMSCFEDQQLDEFVVHERQIISSDAPNYANESNQDIFVLWIIPTNKKVLIQDNAASKIIWGATPFFGEFLMGHDSKDDYQMRTAHFFVIPWVHDAKIVDVSLKMKHYHNEGGLLASRLSGWGRHQEAQGMVIRVAHHFKWVYVFEMPNRKRGNKDHENCPFKKGSV</sequence>
<proteinExistence type="predicted"/>
<protein>
    <submittedName>
        <fullName evidence="2">Uncharacterized protein</fullName>
    </submittedName>
</protein>
<accession>A0A9N9LU09</accession>
<name>A0A9N9LU09_9HELO</name>